<dbReference type="EMBL" id="SMAN01000001">
    <property type="protein sequence ID" value="TCT27115.1"/>
    <property type="molecule type" value="Genomic_DNA"/>
</dbReference>
<dbReference type="SUPFAM" id="SSF56112">
    <property type="entry name" value="Protein kinase-like (PK-like)"/>
    <property type="match status" value="1"/>
</dbReference>
<dbReference type="OrthoDB" id="2373610at2"/>
<name>A0A4R3NEK5_9BACI</name>
<keyword evidence="2" id="KW-0808">Transferase</keyword>
<evidence type="ECO:0000313" key="2">
    <source>
        <dbReference type="EMBL" id="TCT27115.1"/>
    </source>
</evidence>
<dbReference type="Pfam" id="PF01636">
    <property type="entry name" value="APH"/>
    <property type="match status" value="1"/>
</dbReference>
<keyword evidence="3" id="KW-1185">Reference proteome</keyword>
<proteinExistence type="predicted"/>
<sequence>MNRRRSIRDDSSLDRLYYFLVRKGRLSVQDLERIKPNVYNISTPSKKWIVKSYGNKKKVRFLWEITSVLNAQKGFLTAPFVPFPSGDKVLENEGKWWCLMPFIEGESLTFSSSRDRLAAVSALHQLHDVTEGMKVSQQVNRPSYLTRMEKRLAKFLKTREIFFQYGHYPLYSRIKQLCVHAFRQMEQVNWDVIEDRSKNNGHWIHGDCASHNFIRQGDDIYVIDLDLMHQAPYVLEWLQLAQRFLYASQWSFHSLNESFTMRQYMKSPYFQRGLLFPGDLLREWIFFLNRKPASRRVEHMLNQMQTDWAKRERFVKELMTVI</sequence>
<dbReference type="Gene3D" id="3.30.200.20">
    <property type="entry name" value="Phosphorylase Kinase, domain 1"/>
    <property type="match status" value="1"/>
</dbReference>
<dbReference type="GO" id="GO:0016740">
    <property type="term" value="F:transferase activity"/>
    <property type="evidence" value="ECO:0007669"/>
    <property type="project" value="UniProtKB-KW"/>
</dbReference>
<dbReference type="InterPro" id="IPR047175">
    <property type="entry name" value="CotS-like"/>
</dbReference>
<dbReference type="AlphaFoldDB" id="A0A4R3NEK5"/>
<comment type="caution">
    <text evidence="2">The sequence shown here is derived from an EMBL/GenBank/DDBJ whole genome shotgun (WGS) entry which is preliminary data.</text>
</comment>
<dbReference type="Gene3D" id="3.90.1200.10">
    <property type="match status" value="1"/>
</dbReference>
<accession>A0A4R3NEK5</accession>
<dbReference type="PANTHER" id="PTHR39179">
    <property type="entry name" value="SPORE COAT PROTEIN I"/>
    <property type="match status" value="1"/>
</dbReference>
<reference evidence="2 3" key="1">
    <citation type="submission" date="2019-03" db="EMBL/GenBank/DDBJ databases">
        <title>Genomic Encyclopedia of Type Strains, Phase IV (KMG-IV): sequencing the most valuable type-strain genomes for metagenomic binning, comparative biology and taxonomic classification.</title>
        <authorList>
            <person name="Goeker M."/>
        </authorList>
    </citation>
    <scope>NUCLEOTIDE SEQUENCE [LARGE SCALE GENOMIC DNA]</scope>
    <source>
        <strain evidence="2 3">DSM 25894</strain>
    </source>
</reference>
<dbReference type="InterPro" id="IPR011009">
    <property type="entry name" value="Kinase-like_dom_sf"/>
</dbReference>
<protein>
    <submittedName>
        <fullName evidence="2">Phosphotransferase family enzyme</fullName>
    </submittedName>
</protein>
<feature type="domain" description="Aminoglycoside phosphotransferase" evidence="1">
    <location>
        <begin position="38"/>
        <end position="233"/>
    </location>
</feature>
<dbReference type="Proteomes" id="UP000294650">
    <property type="component" value="Unassembled WGS sequence"/>
</dbReference>
<dbReference type="PANTHER" id="PTHR39179:SF3">
    <property type="entry name" value="COTS-RELATED PROTEIN"/>
    <property type="match status" value="1"/>
</dbReference>
<dbReference type="InterPro" id="IPR002575">
    <property type="entry name" value="Aminoglycoside_PTrfase"/>
</dbReference>
<organism evidence="2 3">
    <name type="scientific">Melghiribacillus thermohalophilus</name>
    <dbReference type="NCBI Taxonomy" id="1324956"/>
    <lineage>
        <taxon>Bacteria</taxon>
        <taxon>Bacillati</taxon>
        <taxon>Bacillota</taxon>
        <taxon>Bacilli</taxon>
        <taxon>Bacillales</taxon>
        <taxon>Bacillaceae</taxon>
        <taxon>Melghiribacillus</taxon>
    </lineage>
</organism>
<dbReference type="GO" id="GO:0042601">
    <property type="term" value="C:endospore-forming forespore"/>
    <property type="evidence" value="ECO:0007669"/>
    <property type="project" value="TreeGrafter"/>
</dbReference>
<evidence type="ECO:0000313" key="3">
    <source>
        <dbReference type="Proteomes" id="UP000294650"/>
    </source>
</evidence>
<evidence type="ECO:0000259" key="1">
    <source>
        <dbReference type="Pfam" id="PF01636"/>
    </source>
</evidence>
<gene>
    <name evidence="2" type="ORF">EDD68_101483</name>
</gene>